<dbReference type="InterPro" id="IPR023214">
    <property type="entry name" value="HAD_sf"/>
</dbReference>
<dbReference type="SFLD" id="SFLDG01140">
    <property type="entry name" value="C2.B:_Phosphomannomutase_and_P"/>
    <property type="match status" value="1"/>
</dbReference>
<accession>A0A1D7ZV52</accession>
<dbReference type="InterPro" id="IPR006379">
    <property type="entry name" value="HAD-SF_hydro_IIB"/>
</dbReference>
<dbReference type="Gene3D" id="3.40.50.1000">
    <property type="entry name" value="HAD superfamily/HAD-like"/>
    <property type="match status" value="1"/>
</dbReference>
<dbReference type="NCBIfam" id="TIGR00099">
    <property type="entry name" value="Cof-subfamily"/>
    <property type="match status" value="1"/>
</dbReference>
<dbReference type="CDD" id="cd07516">
    <property type="entry name" value="HAD_Pase"/>
    <property type="match status" value="1"/>
</dbReference>
<evidence type="ECO:0000313" key="1">
    <source>
        <dbReference type="EMBL" id="AOR73692.1"/>
    </source>
</evidence>
<dbReference type="EC" id="3.1.3.23" evidence="1"/>
<protein>
    <submittedName>
        <fullName evidence="1">Hydrolase</fullName>
        <ecNumber evidence="1">3.1.3.23</ecNumber>
    </submittedName>
</protein>
<dbReference type="SFLD" id="SFLDS00003">
    <property type="entry name" value="Haloacid_Dehalogenase"/>
    <property type="match status" value="1"/>
</dbReference>
<dbReference type="GO" id="GO:0050308">
    <property type="term" value="F:sugar-phosphatase activity"/>
    <property type="evidence" value="ECO:0007669"/>
    <property type="project" value="UniProtKB-EC"/>
</dbReference>
<keyword evidence="1" id="KW-0378">Hydrolase</keyword>
<dbReference type="AlphaFoldDB" id="A0A1D7ZV52"/>
<dbReference type="InterPro" id="IPR000150">
    <property type="entry name" value="Cof"/>
</dbReference>
<dbReference type="PATRIC" id="fig|1613.112.peg.228"/>
<dbReference type="GO" id="GO:0000287">
    <property type="term" value="F:magnesium ion binding"/>
    <property type="evidence" value="ECO:0007669"/>
    <property type="project" value="TreeGrafter"/>
</dbReference>
<dbReference type="PANTHER" id="PTHR10000:SF23">
    <property type="entry name" value="5-AMINO-6-(5-PHOSPHO-D-RIBITYLAMINO)URACIL PHOSPHATASE YITU"/>
    <property type="match status" value="1"/>
</dbReference>
<dbReference type="Proteomes" id="UP000094714">
    <property type="component" value="Chromosome"/>
</dbReference>
<dbReference type="EMBL" id="CP017151">
    <property type="protein sequence ID" value="AOR73692.1"/>
    <property type="molecule type" value="Genomic_DNA"/>
</dbReference>
<dbReference type="PANTHER" id="PTHR10000">
    <property type="entry name" value="PHOSPHOSERINE PHOSPHATASE"/>
    <property type="match status" value="1"/>
</dbReference>
<dbReference type="InterPro" id="IPR036412">
    <property type="entry name" value="HAD-like_sf"/>
</dbReference>
<dbReference type="SUPFAM" id="SSF56784">
    <property type="entry name" value="HAD-like"/>
    <property type="match status" value="1"/>
</dbReference>
<proteinExistence type="predicted"/>
<evidence type="ECO:0000313" key="2">
    <source>
        <dbReference type="Proteomes" id="UP000094714"/>
    </source>
</evidence>
<gene>
    <name evidence="1" type="ORF">LACFE_CDS0214</name>
</gene>
<dbReference type="GO" id="GO:0005829">
    <property type="term" value="C:cytosol"/>
    <property type="evidence" value="ECO:0007669"/>
    <property type="project" value="TreeGrafter"/>
</dbReference>
<sequence length="277" mass="31501">MDFKKRGISMDQHLIALDMDGTTLNNQSKLTDHTVSTLRRLANDGHLVVIVTGRPWLISAHLYDQIGLKSPIINFNGALAHLPYQNWKHEYAIKVTRELTLDMLESRRELGVQTLIAEDKHHVWANHPSNELPEFLPAQLSDDQILNERNLTDDPIALTIQFDPAKKDAIINRVNERYGDFVEPRVWGGGYSIMELIHRGTHKETALSYLAHHFQIDRQHIVAFGDEQNDLEMIGFAGHGVAMQNAIPELKAVAKDVTTLDNEHDGVADYLEKYFQL</sequence>
<dbReference type="Pfam" id="PF08282">
    <property type="entry name" value="Hydrolase_3"/>
    <property type="match status" value="1"/>
</dbReference>
<organism evidence="1 2">
    <name type="scientific">Limosilactobacillus fermentum</name>
    <name type="common">Lactobacillus fermentum</name>
    <dbReference type="NCBI Taxonomy" id="1613"/>
    <lineage>
        <taxon>Bacteria</taxon>
        <taxon>Bacillati</taxon>
        <taxon>Bacillota</taxon>
        <taxon>Bacilli</taxon>
        <taxon>Lactobacillales</taxon>
        <taxon>Lactobacillaceae</taxon>
        <taxon>Limosilactobacillus</taxon>
    </lineage>
</organism>
<dbReference type="Gene3D" id="3.30.1240.10">
    <property type="match status" value="1"/>
</dbReference>
<dbReference type="NCBIfam" id="TIGR01484">
    <property type="entry name" value="HAD-SF-IIB"/>
    <property type="match status" value="1"/>
</dbReference>
<reference evidence="1 2" key="1">
    <citation type="submission" date="2016-09" db="EMBL/GenBank/DDBJ databases">
        <title>Genome Sequence of the Lactobacillus fermentum strain NCC2970 (CNCM I-5068).</title>
        <authorList>
            <person name="Barretto C."/>
            <person name="Ngom-Bru C."/>
            <person name="Genevaz A."/>
            <person name="Fournier C."/>
            <person name="Moine D."/>
            <person name="Kassam M."/>
            <person name="Iltis A."/>
            <person name="Sagory-Zalkind P."/>
            <person name="Faucherand G."/>
            <person name="Descombes P."/>
            <person name="Duboux S."/>
        </authorList>
    </citation>
    <scope>NUCLEOTIDE SEQUENCE [LARGE SCALE GENOMIC DNA]</scope>
    <source>
        <strain evidence="1 2">NCC2970</strain>
    </source>
</reference>
<name>A0A1D7ZV52_LIMFE</name>